<dbReference type="RefSeq" id="XP_011124750.1">
    <property type="nucleotide sequence ID" value="XM_011126448.1"/>
</dbReference>
<keyword evidence="4" id="KW-0326">Glycosidase</keyword>
<evidence type="ECO:0000256" key="5">
    <source>
        <dbReference type="SAM" id="Phobius"/>
    </source>
</evidence>
<dbReference type="OMA" id="KWTEQRY"/>
<evidence type="ECO:0000313" key="7">
    <source>
        <dbReference type="Proteomes" id="UP000008784"/>
    </source>
</evidence>
<organism evidence="6 7">
    <name type="scientific">Arthrobotrys oligospora (strain ATCC 24927 / CBS 115.81 / DSM 1491)</name>
    <name type="common">Nematode-trapping fungus</name>
    <name type="synonym">Didymozoophaga oligospora</name>
    <dbReference type="NCBI Taxonomy" id="756982"/>
    <lineage>
        <taxon>Eukaryota</taxon>
        <taxon>Fungi</taxon>
        <taxon>Dikarya</taxon>
        <taxon>Ascomycota</taxon>
        <taxon>Pezizomycotina</taxon>
        <taxon>Orbiliomycetes</taxon>
        <taxon>Orbiliales</taxon>
        <taxon>Orbiliaceae</taxon>
        <taxon>Orbilia</taxon>
        <taxon>Orbilia oligospora</taxon>
    </lineage>
</organism>
<dbReference type="InterPro" id="IPR005198">
    <property type="entry name" value="Glyco_hydro_76"/>
</dbReference>
<reference evidence="6 7" key="1">
    <citation type="journal article" date="2011" name="PLoS Pathog.">
        <title>Genomic and proteomic analyses of the fungus Arthrobotrys oligospora provide insights into nematode-trap formation.</title>
        <authorList>
            <person name="Yang J."/>
            <person name="Wang L."/>
            <person name="Ji X."/>
            <person name="Feng Y."/>
            <person name="Li X."/>
            <person name="Zou C."/>
            <person name="Xu J."/>
            <person name="Ren Y."/>
            <person name="Mi Q."/>
            <person name="Wu J."/>
            <person name="Liu S."/>
            <person name="Liu Y."/>
            <person name="Huang X."/>
            <person name="Wang H."/>
            <person name="Niu X."/>
            <person name="Li J."/>
            <person name="Liang L."/>
            <person name="Luo Y."/>
            <person name="Ji K."/>
            <person name="Zhou W."/>
            <person name="Yu Z."/>
            <person name="Li G."/>
            <person name="Liu Y."/>
            <person name="Li L."/>
            <person name="Qiao M."/>
            <person name="Feng L."/>
            <person name="Zhang K.-Q."/>
        </authorList>
    </citation>
    <scope>NUCLEOTIDE SEQUENCE [LARGE SCALE GENOMIC DNA]</scope>
    <source>
        <strain evidence="7">ATCC 24927 / CBS 115.81 / DSM 1491</strain>
    </source>
</reference>
<dbReference type="Pfam" id="PF03663">
    <property type="entry name" value="Glyco_hydro_76"/>
    <property type="match status" value="1"/>
</dbReference>
<dbReference type="AlphaFoldDB" id="G1XJS5"/>
<protein>
    <submittedName>
        <fullName evidence="6">Uncharacterized protein</fullName>
    </submittedName>
</protein>
<dbReference type="GeneID" id="22895694"/>
<comment type="caution">
    <text evidence="6">The sequence shown here is derived from an EMBL/GenBank/DDBJ whole genome shotgun (WGS) entry which is preliminary data.</text>
</comment>
<keyword evidence="3" id="KW-0325">Glycoprotein</keyword>
<dbReference type="STRING" id="756982.G1XJS5"/>
<keyword evidence="5" id="KW-1133">Transmembrane helix</keyword>
<dbReference type="InterPro" id="IPR014480">
    <property type="entry name" value="Mannan-1_6-alpha_mannosidase"/>
</dbReference>
<dbReference type="Proteomes" id="UP000008784">
    <property type="component" value="Unassembled WGS sequence"/>
</dbReference>
<keyword evidence="1" id="KW-0732">Signal</keyword>
<keyword evidence="5" id="KW-0472">Membrane</keyword>
<dbReference type="EMBL" id="ADOT01000178">
    <property type="protein sequence ID" value="EGX46599.1"/>
    <property type="molecule type" value="Genomic_DNA"/>
</dbReference>
<evidence type="ECO:0000313" key="6">
    <source>
        <dbReference type="EMBL" id="EGX46599.1"/>
    </source>
</evidence>
<name>G1XJS5_ARTOA</name>
<proteinExistence type="predicted"/>
<dbReference type="PANTHER" id="PTHR12145">
    <property type="entry name" value="MANNAN ENDO-1,6-ALPHA-MANNOSIDASE DCW1"/>
    <property type="match status" value="1"/>
</dbReference>
<dbReference type="GO" id="GO:0016052">
    <property type="term" value="P:carbohydrate catabolic process"/>
    <property type="evidence" value="ECO:0007669"/>
    <property type="project" value="InterPro"/>
</dbReference>
<dbReference type="InParanoid" id="G1XJS5"/>
<dbReference type="PANTHER" id="PTHR12145:SF36">
    <property type="entry name" value="MANNAN ENDO-1,6-ALPHA-MANNOSIDASE DCW1"/>
    <property type="match status" value="1"/>
</dbReference>
<gene>
    <name evidence="6" type="ORF">AOL_s00097g615</name>
</gene>
<feature type="transmembrane region" description="Helical" evidence="5">
    <location>
        <begin position="123"/>
        <end position="144"/>
    </location>
</feature>
<keyword evidence="7" id="KW-1185">Reference proteome</keyword>
<accession>G1XJS5</accession>
<dbReference type="GO" id="GO:0008496">
    <property type="term" value="F:mannan endo-1,6-alpha-mannosidase activity"/>
    <property type="evidence" value="ECO:0007669"/>
    <property type="project" value="InterPro"/>
</dbReference>
<keyword evidence="2" id="KW-0378">Hydrolase</keyword>
<dbReference type="GO" id="GO:0009272">
    <property type="term" value="P:fungal-type cell wall biogenesis"/>
    <property type="evidence" value="ECO:0007669"/>
    <property type="project" value="TreeGrafter"/>
</dbReference>
<keyword evidence="5" id="KW-0812">Transmembrane</keyword>
<evidence type="ECO:0000256" key="1">
    <source>
        <dbReference type="ARBA" id="ARBA00022729"/>
    </source>
</evidence>
<dbReference type="HOGENOM" id="CLU_116815_0_0_1"/>
<evidence type="ECO:0000256" key="2">
    <source>
        <dbReference type="ARBA" id="ARBA00022801"/>
    </source>
</evidence>
<evidence type="ECO:0000256" key="3">
    <source>
        <dbReference type="ARBA" id="ARBA00023180"/>
    </source>
</evidence>
<evidence type="ECO:0000256" key="4">
    <source>
        <dbReference type="ARBA" id="ARBA00023295"/>
    </source>
</evidence>
<sequence length="146" mass="15492">MGYTAQVAPYTYNDIMPRLRKNAQLAAATCTGGASGTACGLKWNTGPKFDGIMGLGEQLSALEVIQNTAPFVAPVGYLVDIDNGGVSKSNPNGTGTRGGVHNRNSQYLPYRLRNYDITLADRVGAAIITLVIVVVFALGARFTMIH</sequence>